<dbReference type="EMBL" id="VDHJ01000008">
    <property type="protein sequence ID" value="TNL97329.1"/>
    <property type="molecule type" value="Genomic_DNA"/>
</dbReference>
<dbReference type="InterPro" id="IPR029058">
    <property type="entry name" value="AB_hydrolase_fold"/>
</dbReference>
<name>A0A5C4U511_9CORY</name>
<accession>A0A5C4U511</accession>
<dbReference type="Gene3D" id="3.40.50.1820">
    <property type="entry name" value="alpha/beta hydrolase"/>
    <property type="match status" value="1"/>
</dbReference>
<keyword evidence="3" id="KW-1185">Reference proteome</keyword>
<keyword evidence="1" id="KW-0732">Signal</keyword>
<protein>
    <submittedName>
        <fullName evidence="2">Esterase family protein</fullName>
    </submittedName>
</protein>
<dbReference type="PANTHER" id="PTHR48098:SF1">
    <property type="entry name" value="DIACYLGLYCEROL ACYLTRANSFERASE_MYCOLYLTRANSFERASE AG85A"/>
    <property type="match status" value="1"/>
</dbReference>
<feature type="signal peptide" evidence="1">
    <location>
        <begin position="1"/>
        <end position="27"/>
    </location>
</feature>
<dbReference type="OrthoDB" id="4510758at2"/>
<evidence type="ECO:0000256" key="1">
    <source>
        <dbReference type="SAM" id="SignalP"/>
    </source>
</evidence>
<comment type="caution">
    <text evidence="2">The sequence shown here is derived from an EMBL/GenBank/DDBJ whole genome shotgun (WGS) entry which is preliminary data.</text>
</comment>
<evidence type="ECO:0000313" key="2">
    <source>
        <dbReference type="EMBL" id="TNL97329.1"/>
    </source>
</evidence>
<sequence length="363" mass="38770">MKKYAHLVAAPALAAALAFSLAPAAHAAEKTPAQVAGNVQVGAVSPITDPITPESPKWRQKTEGDKRVQHLNVFSPSMNRNIPVALIKADKPGAPTLYLLNGAGGAEQNMDWITSGDNVVDFYHSKGINVVIPMDGAFSYYIDWVGQPTGNKYLDNGPQRWETFLTKELPGPIEAHAQANNNRAIAGMSMSASSAAILAAHNPGFYDAVAGFSGFYNFVDQPAHAVHGLTLQRGNATPDQMLGAPGSPSARHADVVRNAEGLRGTELYFSNGSGLADRTDQAGYYLEQGINPAAATIGSAQLQVEGGVIEAGTNASTHLLDEKLKSLGIPATFNFRNKGTHSWPSWRDDQEKSWPVLERGLFR</sequence>
<dbReference type="SUPFAM" id="SSF53474">
    <property type="entry name" value="alpha/beta-Hydrolases"/>
    <property type="match status" value="1"/>
</dbReference>
<dbReference type="Proteomes" id="UP000312032">
    <property type="component" value="Unassembled WGS sequence"/>
</dbReference>
<dbReference type="InterPro" id="IPR000801">
    <property type="entry name" value="Esterase-like"/>
</dbReference>
<proteinExistence type="predicted"/>
<dbReference type="Pfam" id="PF00756">
    <property type="entry name" value="Esterase"/>
    <property type="match status" value="1"/>
</dbReference>
<feature type="chain" id="PRO_5022670959" evidence="1">
    <location>
        <begin position="28"/>
        <end position="363"/>
    </location>
</feature>
<reference evidence="2 3" key="1">
    <citation type="submission" date="2019-06" db="EMBL/GenBank/DDBJ databases">
        <authorList>
            <person name="Li J."/>
        </authorList>
    </citation>
    <scope>NUCLEOTIDE SEQUENCE [LARGE SCALE GENOMIC DNA]</scope>
    <source>
        <strain evidence="2 3">LMG 28165</strain>
    </source>
</reference>
<dbReference type="AlphaFoldDB" id="A0A5C4U511"/>
<gene>
    <name evidence="2" type="ORF">FHE74_06555</name>
</gene>
<dbReference type="InterPro" id="IPR050583">
    <property type="entry name" value="Mycobacterial_A85_antigen"/>
</dbReference>
<dbReference type="GO" id="GO:0016747">
    <property type="term" value="F:acyltransferase activity, transferring groups other than amino-acyl groups"/>
    <property type="evidence" value="ECO:0007669"/>
    <property type="project" value="TreeGrafter"/>
</dbReference>
<organism evidence="2 3">
    <name type="scientific">Corynebacterium tapiri</name>
    <dbReference type="NCBI Taxonomy" id="1448266"/>
    <lineage>
        <taxon>Bacteria</taxon>
        <taxon>Bacillati</taxon>
        <taxon>Actinomycetota</taxon>
        <taxon>Actinomycetes</taxon>
        <taxon>Mycobacteriales</taxon>
        <taxon>Corynebacteriaceae</taxon>
        <taxon>Corynebacterium</taxon>
    </lineage>
</organism>
<evidence type="ECO:0000313" key="3">
    <source>
        <dbReference type="Proteomes" id="UP000312032"/>
    </source>
</evidence>
<dbReference type="RefSeq" id="WP_139465710.1">
    <property type="nucleotide sequence ID" value="NZ_VDHJ01000008.1"/>
</dbReference>
<dbReference type="PANTHER" id="PTHR48098">
    <property type="entry name" value="ENTEROCHELIN ESTERASE-RELATED"/>
    <property type="match status" value="1"/>
</dbReference>